<comment type="caution">
    <text evidence="2">The sequence shown here is derived from an EMBL/GenBank/DDBJ whole genome shotgun (WGS) entry which is preliminary data.</text>
</comment>
<feature type="compositionally biased region" description="Basic residues" evidence="1">
    <location>
        <begin position="43"/>
        <end position="57"/>
    </location>
</feature>
<organism evidence="2 3">
    <name type="scientific">Diplodia intermedia</name>
    <dbReference type="NCBI Taxonomy" id="856260"/>
    <lineage>
        <taxon>Eukaryota</taxon>
        <taxon>Fungi</taxon>
        <taxon>Dikarya</taxon>
        <taxon>Ascomycota</taxon>
        <taxon>Pezizomycotina</taxon>
        <taxon>Dothideomycetes</taxon>
        <taxon>Dothideomycetes incertae sedis</taxon>
        <taxon>Botryosphaeriales</taxon>
        <taxon>Botryosphaeriaceae</taxon>
        <taxon>Diplodia</taxon>
    </lineage>
</organism>
<evidence type="ECO:0000313" key="3">
    <source>
        <dbReference type="Proteomes" id="UP001521184"/>
    </source>
</evidence>
<feature type="region of interest" description="Disordered" evidence="1">
    <location>
        <begin position="679"/>
        <end position="698"/>
    </location>
</feature>
<accession>A0ABR3TXV8</accession>
<evidence type="ECO:0000313" key="2">
    <source>
        <dbReference type="EMBL" id="KAL1647103.1"/>
    </source>
</evidence>
<dbReference type="Proteomes" id="UP001521184">
    <property type="component" value="Unassembled WGS sequence"/>
</dbReference>
<feature type="compositionally biased region" description="Polar residues" evidence="1">
    <location>
        <begin position="372"/>
        <end position="391"/>
    </location>
</feature>
<protein>
    <submittedName>
        <fullName evidence="2">Uncharacterized protein</fullName>
    </submittedName>
</protein>
<sequence length="889" mass="95497">MFDMSDNEADTIVVAMAAPNGPLGDAFEVSNAAAGSRINSHAKTPRKQKPAARRKPTTKSPSVAPHKTRSTRSTASPAPAAKLKRTTNHARNDSSGDSVPYSLSPSPATTTNTSNSTTGTPTGTPTSPQLCGNSSIANAATIARLQNTRVVRFKKQLCTQWDIEQADLNAVFNSATIVDGPSSPSKPSPDPSSPRTKSPLAVRDFLSKLVRMAEMTDVSFDVAKVQLERAREERAQGNADGTFEKGGKDRTQLWIPTDVDRATDLITATTKARAGSKKRTASEAGTIEDQARPPPAERQRAQAEEAEANAHKDIIAAQKSLPSPLDATLKFAGGRQQGLLTPTDEMDTRSDRASVPRASSIEAMNEVEHSARTSSPISNTPISNTPTSNAPMVNTSISTAAKMNAPMPNSPRTDTPMSNSPVSSVPMSSTPVSTIPRTNIPKSNIPRTNCTMSNMIMYTAPASNSPVQRSAAANAPASSVPAWNATAPNGPTPNASNGIASTAAPRPVDSAQTGIQDASSKQDMGEVARAKHLAGDHSEALRRLNNDQTLPPPIFDHILQMFCSVSKILVPFYIDNNWSLAMIELESKEMTIYGTRREQKKTESATIDYLNASLDGADPMAWKSSYVELGLPTNYWDQPIVCLVAAIHVFCNMSPPSQNPDPTIWRGILAMLLQGITPGSDLPPRPTKNKAGEAKQDADVNPANFSVPATSHSLPIQNYLAHMSKALADFHARYRERASQLRNLAAHTADAKSLTDRLAHPSHLNSQRLAYERRQGEMRALIQQTESMMATLTRMRAAGPGSATMKELTRYVEGARAVVKADAAKMERLERLTGKRELVAGLVGELADMAAWRARRLEENWVSLWGKVEGDYGRMLAVFGTHRAGGAAA</sequence>
<dbReference type="EMBL" id="JAKEKT020000013">
    <property type="protein sequence ID" value="KAL1647103.1"/>
    <property type="molecule type" value="Genomic_DNA"/>
</dbReference>
<feature type="region of interest" description="Disordered" evidence="1">
    <location>
        <begin position="338"/>
        <end position="357"/>
    </location>
</feature>
<feature type="compositionally biased region" description="Low complexity" evidence="1">
    <location>
        <begin position="104"/>
        <end position="128"/>
    </location>
</feature>
<feature type="region of interest" description="Disordered" evidence="1">
    <location>
        <begin position="366"/>
        <end position="391"/>
    </location>
</feature>
<gene>
    <name evidence="2" type="ORF">SLS58_002874</name>
</gene>
<feature type="compositionally biased region" description="Low complexity" evidence="1">
    <location>
        <begin position="71"/>
        <end position="81"/>
    </location>
</feature>
<name>A0ABR3TXV8_9PEZI</name>
<feature type="compositionally biased region" description="Basic and acidic residues" evidence="1">
    <location>
        <begin position="289"/>
        <end position="304"/>
    </location>
</feature>
<feature type="compositionally biased region" description="Low complexity" evidence="1">
    <location>
        <begin position="415"/>
        <end position="434"/>
    </location>
</feature>
<feature type="region of interest" description="Disordered" evidence="1">
    <location>
        <begin position="19"/>
        <end position="132"/>
    </location>
</feature>
<proteinExistence type="predicted"/>
<feature type="compositionally biased region" description="Polar residues" evidence="1">
    <location>
        <begin position="435"/>
        <end position="448"/>
    </location>
</feature>
<keyword evidence="3" id="KW-1185">Reference proteome</keyword>
<feature type="region of interest" description="Disordered" evidence="1">
    <location>
        <begin position="178"/>
        <end position="199"/>
    </location>
</feature>
<feature type="region of interest" description="Disordered" evidence="1">
    <location>
        <begin position="406"/>
        <end position="448"/>
    </location>
</feature>
<evidence type="ECO:0000256" key="1">
    <source>
        <dbReference type="SAM" id="MobiDB-lite"/>
    </source>
</evidence>
<reference evidence="2 3" key="1">
    <citation type="journal article" date="2023" name="Plant Dis.">
        <title>First Report of Diplodia intermedia Causing Canker and Dieback Diseases on Apple Trees in Canada.</title>
        <authorList>
            <person name="Ellouze W."/>
            <person name="Ilyukhin E."/>
            <person name="Sulman M."/>
            <person name="Ali S."/>
        </authorList>
    </citation>
    <scope>NUCLEOTIDE SEQUENCE [LARGE SCALE GENOMIC DNA]</scope>
    <source>
        <strain evidence="2 3">M45-28</strain>
    </source>
</reference>
<feature type="compositionally biased region" description="Polar residues" evidence="1">
    <location>
        <begin position="93"/>
        <end position="103"/>
    </location>
</feature>
<feature type="region of interest" description="Disordered" evidence="1">
    <location>
        <begin position="270"/>
        <end position="304"/>
    </location>
</feature>